<dbReference type="InterPro" id="IPR012337">
    <property type="entry name" value="RNaseH-like_sf"/>
</dbReference>
<dbReference type="AlphaFoldDB" id="A0A814EG28"/>
<feature type="domain" description="PAZ" evidence="3">
    <location>
        <begin position="279"/>
        <end position="402"/>
    </location>
</feature>
<dbReference type="Gene3D" id="2.170.260.10">
    <property type="entry name" value="paz domain"/>
    <property type="match status" value="1"/>
</dbReference>
<evidence type="ECO:0000313" key="7">
    <source>
        <dbReference type="Proteomes" id="UP000663829"/>
    </source>
</evidence>
<feature type="compositionally biased region" description="Basic and acidic residues" evidence="2">
    <location>
        <begin position="17"/>
        <end position="27"/>
    </location>
</feature>
<dbReference type="InterPro" id="IPR003165">
    <property type="entry name" value="Piwi"/>
</dbReference>
<dbReference type="SUPFAM" id="SSF53098">
    <property type="entry name" value="Ribonuclease H-like"/>
    <property type="match status" value="1"/>
</dbReference>
<dbReference type="Pfam" id="PF16486">
    <property type="entry name" value="ArgoN"/>
    <property type="match status" value="1"/>
</dbReference>
<feature type="domain" description="Piwi" evidence="4">
    <location>
        <begin position="580"/>
        <end position="874"/>
    </location>
</feature>
<dbReference type="Pfam" id="PF02170">
    <property type="entry name" value="PAZ"/>
    <property type="match status" value="1"/>
</dbReference>
<dbReference type="PANTHER" id="PTHR22891">
    <property type="entry name" value="EUKARYOTIC TRANSLATION INITIATION FACTOR 2C"/>
    <property type="match status" value="1"/>
</dbReference>
<evidence type="ECO:0000256" key="2">
    <source>
        <dbReference type="SAM" id="MobiDB-lite"/>
    </source>
</evidence>
<dbReference type="InterPro" id="IPR003100">
    <property type="entry name" value="PAZ_dom"/>
</dbReference>
<evidence type="ECO:0000256" key="1">
    <source>
        <dbReference type="RuleBase" id="RU361178"/>
    </source>
</evidence>
<name>A0A814EG28_9BILA</name>
<dbReference type="PROSITE" id="PS50821">
    <property type="entry name" value="PAZ"/>
    <property type="match status" value="1"/>
</dbReference>
<feature type="region of interest" description="Disordered" evidence="2">
    <location>
        <begin position="334"/>
        <end position="353"/>
    </location>
</feature>
<accession>A0A814EG28</accession>
<dbReference type="EMBL" id="CAJOBC010002588">
    <property type="protein sequence ID" value="CAF3740650.1"/>
    <property type="molecule type" value="Genomic_DNA"/>
</dbReference>
<dbReference type="Pfam" id="PF08699">
    <property type="entry name" value="ArgoL1"/>
    <property type="match status" value="1"/>
</dbReference>
<dbReference type="SUPFAM" id="SSF101690">
    <property type="entry name" value="PAZ domain"/>
    <property type="match status" value="1"/>
</dbReference>
<organism evidence="5 7">
    <name type="scientific">Didymodactylos carnosus</name>
    <dbReference type="NCBI Taxonomy" id="1234261"/>
    <lineage>
        <taxon>Eukaryota</taxon>
        <taxon>Metazoa</taxon>
        <taxon>Spiralia</taxon>
        <taxon>Gnathifera</taxon>
        <taxon>Rotifera</taxon>
        <taxon>Eurotatoria</taxon>
        <taxon>Bdelloidea</taxon>
        <taxon>Philodinida</taxon>
        <taxon>Philodinidae</taxon>
        <taxon>Didymodactylos</taxon>
    </lineage>
</organism>
<protein>
    <submittedName>
        <fullName evidence="5">Uncharacterized protein</fullName>
    </submittedName>
</protein>
<dbReference type="Proteomes" id="UP000663829">
    <property type="component" value="Unassembled WGS sequence"/>
</dbReference>
<dbReference type="Gene3D" id="3.40.50.2300">
    <property type="match status" value="1"/>
</dbReference>
<dbReference type="Proteomes" id="UP000681722">
    <property type="component" value="Unassembled WGS sequence"/>
</dbReference>
<dbReference type="InterPro" id="IPR032474">
    <property type="entry name" value="Argonaute_N"/>
</dbReference>
<dbReference type="OrthoDB" id="10252740at2759"/>
<evidence type="ECO:0000313" key="5">
    <source>
        <dbReference type="EMBL" id="CAF0967218.1"/>
    </source>
</evidence>
<dbReference type="SMART" id="SM00950">
    <property type="entry name" value="Piwi"/>
    <property type="match status" value="1"/>
</dbReference>
<dbReference type="PROSITE" id="PS50822">
    <property type="entry name" value="PIWI"/>
    <property type="match status" value="1"/>
</dbReference>
<evidence type="ECO:0000313" key="6">
    <source>
        <dbReference type="EMBL" id="CAF3740650.1"/>
    </source>
</evidence>
<dbReference type="SMART" id="SM01163">
    <property type="entry name" value="DUF1785"/>
    <property type="match status" value="1"/>
</dbReference>
<dbReference type="SMART" id="SM00949">
    <property type="entry name" value="PAZ"/>
    <property type="match status" value="1"/>
</dbReference>
<keyword evidence="7" id="KW-1185">Reference proteome</keyword>
<comment type="similarity">
    <text evidence="1">Belongs to the argonaute family.</text>
</comment>
<evidence type="ECO:0000259" key="3">
    <source>
        <dbReference type="PROSITE" id="PS50821"/>
    </source>
</evidence>
<dbReference type="Gene3D" id="3.30.420.10">
    <property type="entry name" value="Ribonuclease H-like superfamily/Ribonuclease H"/>
    <property type="match status" value="1"/>
</dbReference>
<dbReference type="InterPro" id="IPR036397">
    <property type="entry name" value="RNaseH_sf"/>
</dbReference>
<gene>
    <name evidence="5" type="ORF">GPM918_LOCUS12042</name>
    <name evidence="6" type="ORF">SRO942_LOCUS12043</name>
</gene>
<dbReference type="EMBL" id="CAJNOQ010002588">
    <property type="protein sequence ID" value="CAF0967218.1"/>
    <property type="molecule type" value="Genomic_DNA"/>
</dbReference>
<sequence length="935" mass="108304">MRRNEDDFDNPSKRTRINRDDSPDRYRRSSSLVMDLPNLSTASKSRLTSRAKSLRPVIRSAIPETHNLTLAKRPDAGGKAGQAVQFHVNHFKCTLPKQLLVNQYDMDVEFKMRDDSWRSAKKEDRFAVMQKIIEREKFPFVWYDDGKNLYSLESLTAILNKSYEIVMKNKHNDKTNTYQFILLNLVKTYSISDIWDFIEKRSPIKPHDPVRVLETLLKQQQKCQMISVKNQFYDRNQRLDDLGDGRGLAQGFYQAMFLTQCGPTLNINATFTCFYHGMDLVRFVSDYLQQDITKRGIPEREQQLLIKKILKPIWVETRHTGPIRKYRIKGFGQSSNRHTFPKDRKDENDPHADSERISVADYFKTKYDTRLRYPDLPTVELYNLGNKAQSHFLPMELCTVQEWQRSMKPLTTEQRSRVTKKTVIRPDRRYDTIMRVVQDRRFDDDVYLKQIGMQVEHRGKLEKDYMMQIPARVLPAPDIKYRSARDNSDAVERVNFGKWNLRNRLTKTREIKSWACILVSQREPQNREMDVAAQFAQRFPQIIEKFGVRFLSAAIQKSDPAVPNVILRRLEELKERKCEVVVFILNNCGEDIYKAIKYFGNQKLGIVTQCTSFPAIQKNIGKLDMYLNNLVQKFNAKLGGMNQVVALTRALTSANTRDDVFMFFGADVTHITCSREKPSVAAVLGSRDSTSTQYACRIVEQFPSKGKIALEIIKDLYGIATDLLKIFATSNGRLPTKIVFYRNGVDDGHFHKVLDNEVRALKNACKALYGHNPPPKITFIAIRKRHNTRFFVYDARQNRTDNVQPGTVVDSTVTHPTQFDFFLNSHAAIQGTSRPVLYHVLYDEIGFSSDEIQQLTYYLCHTDVRCTKSVSVPVHYAQLAMYRSHDSDYEASRSSVGGDSDMVDEIDENVTVSLEDVQTKIMQFDPSIQDTMWYV</sequence>
<feature type="compositionally biased region" description="Basic and acidic residues" evidence="2">
    <location>
        <begin position="340"/>
        <end position="353"/>
    </location>
</feature>
<proteinExistence type="inferred from homology"/>
<dbReference type="CDD" id="cd02846">
    <property type="entry name" value="PAZ_argonaute_like"/>
    <property type="match status" value="1"/>
</dbReference>
<dbReference type="InterPro" id="IPR036085">
    <property type="entry name" value="PAZ_dom_sf"/>
</dbReference>
<evidence type="ECO:0000259" key="4">
    <source>
        <dbReference type="PROSITE" id="PS50822"/>
    </source>
</evidence>
<reference evidence="5" key="1">
    <citation type="submission" date="2021-02" db="EMBL/GenBank/DDBJ databases">
        <authorList>
            <person name="Nowell W R."/>
        </authorList>
    </citation>
    <scope>NUCLEOTIDE SEQUENCE</scope>
</reference>
<feature type="region of interest" description="Disordered" evidence="2">
    <location>
        <begin position="1"/>
        <end position="27"/>
    </location>
</feature>
<dbReference type="GO" id="GO:0003723">
    <property type="term" value="F:RNA binding"/>
    <property type="evidence" value="ECO:0007669"/>
    <property type="project" value="InterPro"/>
</dbReference>
<dbReference type="InterPro" id="IPR014811">
    <property type="entry name" value="ArgoL1"/>
</dbReference>
<comment type="caution">
    <text evidence="5">The sequence shown here is derived from an EMBL/GenBank/DDBJ whole genome shotgun (WGS) entry which is preliminary data.</text>
</comment>
<dbReference type="Pfam" id="PF02171">
    <property type="entry name" value="Piwi"/>
    <property type="match status" value="1"/>
</dbReference>